<organism evidence="2 3">
    <name type="scientific">Microbacter margulisiae</name>
    <dbReference type="NCBI Taxonomy" id="1350067"/>
    <lineage>
        <taxon>Bacteria</taxon>
        <taxon>Pseudomonadati</taxon>
        <taxon>Bacteroidota</taxon>
        <taxon>Bacteroidia</taxon>
        <taxon>Bacteroidales</taxon>
        <taxon>Porphyromonadaceae</taxon>
        <taxon>Microbacter</taxon>
    </lineage>
</organism>
<dbReference type="Proteomes" id="UP000544222">
    <property type="component" value="Unassembled WGS sequence"/>
</dbReference>
<dbReference type="Pfam" id="PF13588">
    <property type="entry name" value="HSDR_N_2"/>
    <property type="match status" value="1"/>
</dbReference>
<keyword evidence="3" id="KW-1185">Reference proteome</keyword>
<dbReference type="InterPro" id="IPR029464">
    <property type="entry name" value="HSDR_N"/>
</dbReference>
<proteinExistence type="predicted"/>
<dbReference type="RefSeq" id="WP_183411983.1">
    <property type="nucleotide sequence ID" value="NZ_JACHYB010000001.1"/>
</dbReference>
<evidence type="ECO:0000259" key="1">
    <source>
        <dbReference type="Pfam" id="PF13588"/>
    </source>
</evidence>
<accession>A0A7W5DNE6</accession>
<protein>
    <recommendedName>
        <fullName evidence="1">Type I restriction enzyme R protein N-terminal domain-containing protein</fullName>
    </recommendedName>
</protein>
<sequence length="152" mass="17748">MIELNLPVYSFQIKNRQGKPVIFDRLRKRFVALTPEEWVRQNVVEYLISEKSYPSALMANEISLQQNGVKKRCDTIVYNREGNPLLIAEFKAPEIEITQQTFDQIARYNIMLKVSYLLISNGLKHFCCQVDYERQHVSFLPDIPFFTAISGK</sequence>
<dbReference type="EMBL" id="JACHYB010000001">
    <property type="protein sequence ID" value="MBB3186056.1"/>
    <property type="molecule type" value="Genomic_DNA"/>
</dbReference>
<reference evidence="2 3" key="1">
    <citation type="submission" date="2020-08" db="EMBL/GenBank/DDBJ databases">
        <title>Genomic Encyclopedia of Type Strains, Phase IV (KMG-IV): sequencing the most valuable type-strain genomes for metagenomic binning, comparative biology and taxonomic classification.</title>
        <authorList>
            <person name="Goeker M."/>
        </authorList>
    </citation>
    <scope>NUCLEOTIDE SEQUENCE [LARGE SCALE GENOMIC DNA]</scope>
    <source>
        <strain evidence="2 3">DSM 27471</strain>
    </source>
</reference>
<evidence type="ECO:0000313" key="3">
    <source>
        <dbReference type="Proteomes" id="UP000544222"/>
    </source>
</evidence>
<name>A0A7W5DNE6_9PORP</name>
<feature type="domain" description="Type I restriction enzyme R protein N-terminal" evidence="1">
    <location>
        <begin position="35"/>
        <end position="144"/>
    </location>
</feature>
<evidence type="ECO:0000313" key="2">
    <source>
        <dbReference type="EMBL" id="MBB3186056.1"/>
    </source>
</evidence>
<dbReference type="AlphaFoldDB" id="A0A7W5DNE6"/>
<comment type="caution">
    <text evidence="2">The sequence shown here is derived from an EMBL/GenBank/DDBJ whole genome shotgun (WGS) entry which is preliminary data.</text>
</comment>
<gene>
    <name evidence="2" type="ORF">FHX64_000219</name>
</gene>